<dbReference type="RefSeq" id="WP_089066979.1">
    <property type="nucleotide sequence ID" value="NZ_CP022358.1"/>
</dbReference>
<organism evidence="2 3">
    <name type="scientific">Shewanella bicestrii</name>
    <dbReference type="NCBI Taxonomy" id="2018305"/>
    <lineage>
        <taxon>Bacteria</taxon>
        <taxon>Pseudomonadati</taxon>
        <taxon>Pseudomonadota</taxon>
        <taxon>Gammaproteobacteria</taxon>
        <taxon>Alteromonadales</taxon>
        <taxon>Shewanellaceae</taxon>
        <taxon>Shewanella</taxon>
    </lineage>
</organism>
<name>A0A220UJ53_9GAMM</name>
<proteinExistence type="predicted"/>
<dbReference type="InterPro" id="IPR025369">
    <property type="entry name" value="DUF4274"/>
</dbReference>
<feature type="domain" description="DUF4274" evidence="1">
    <location>
        <begin position="62"/>
        <end position="111"/>
    </location>
</feature>
<dbReference type="AlphaFoldDB" id="A0A220UJ53"/>
<protein>
    <recommendedName>
        <fullName evidence="1">DUF4274 domain-containing protein</fullName>
    </recommendedName>
</protein>
<gene>
    <name evidence="2" type="ORF">CF168_03375</name>
</gene>
<dbReference type="KEGG" id="sbj:CF168_03375"/>
<dbReference type="Pfam" id="PF14096">
    <property type="entry name" value="DUF4274"/>
    <property type="match status" value="1"/>
</dbReference>
<dbReference type="EMBL" id="CP022358">
    <property type="protein sequence ID" value="ASK67981.1"/>
    <property type="molecule type" value="Genomic_DNA"/>
</dbReference>
<evidence type="ECO:0000259" key="1">
    <source>
        <dbReference type="Pfam" id="PF14096"/>
    </source>
</evidence>
<evidence type="ECO:0000313" key="3">
    <source>
        <dbReference type="Proteomes" id="UP000198367"/>
    </source>
</evidence>
<evidence type="ECO:0000313" key="2">
    <source>
        <dbReference type="EMBL" id="ASK67981.1"/>
    </source>
</evidence>
<sequence>MAKLLTQEQFIRAYECAELGCITNHDRLAQLLADPDYDALHEYSAYFGKAATQIVCISDLQSMEELHFVAGNLNWDDHDPDMVRAIIEHPLCDAGTALLLYWYGQGFYYSTPQRLDTPFGQLFKTITERFVTRDYASYRIHFDPFKECFMPSLEDVLTNGCQIPGAIFAPYSTMEIETDAGHSRYLQFKNEQLKSGKWGQQ</sequence>
<keyword evidence="3" id="KW-1185">Reference proteome</keyword>
<dbReference type="Proteomes" id="UP000198367">
    <property type="component" value="Chromosome"/>
</dbReference>
<accession>A0A220UJ53</accession>
<reference evidence="2 3" key="1">
    <citation type="submission" date="2017-07" db="EMBL/GenBank/DDBJ databases">
        <title>Phenotypical and genomic characterization of a clinical isolate of Shewanella bicestrii sp. nov. producing an extended-spectrum beta-lactamase and a new oxacillinase variant.</title>
        <authorList>
            <person name="Jousset A.B."/>
            <person name="Bonnin R.A."/>
            <person name="Girlich D."/>
            <person name="Dabos L."/>
            <person name="Potron A."/>
            <person name="Dortet L."/>
            <person name="Glaser P."/>
            <person name="Naas T."/>
        </authorList>
    </citation>
    <scope>NUCLEOTIDE SEQUENCE [LARGE SCALE GENOMIC DNA]</scope>
    <source>
        <strain evidence="2 3">JAB-1</strain>
    </source>
</reference>